<organism evidence="1 2">
    <name type="scientific">Neglectibacter timonensis</name>
    <dbReference type="NCBI Taxonomy" id="1776382"/>
    <lineage>
        <taxon>Bacteria</taxon>
        <taxon>Bacillati</taxon>
        <taxon>Bacillota</taxon>
        <taxon>Clostridia</taxon>
        <taxon>Eubacteriales</taxon>
        <taxon>Oscillospiraceae</taxon>
        <taxon>Neglectibacter</taxon>
    </lineage>
</organism>
<evidence type="ECO:0000313" key="1">
    <source>
        <dbReference type="EMBL" id="MCQ4838685.1"/>
    </source>
</evidence>
<dbReference type="InterPro" id="IPR002347">
    <property type="entry name" value="SDR_fam"/>
</dbReference>
<name>A0ABT1RVN0_9FIRM</name>
<evidence type="ECO:0000313" key="2">
    <source>
        <dbReference type="Proteomes" id="UP001524473"/>
    </source>
</evidence>
<dbReference type="Proteomes" id="UP001524473">
    <property type="component" value="Unassembled WGS sequence"/>
</dbReference>
<dbReference type="InterPro" id="IPR052184">
    <property type="entry name" value="SDR_enzymes"/>
</dbReference>
<accession>A0ABT1RVN0</accession>
<dbReference type="PANTHER" id="PTHR45458">
    <property type="entry name" value="SHORT-CHAIN DEHYDROGENASE/REDUCTASE SDR"/>
    <property type="match status" value="1"/>
</dbReference>
<dbReference type="Pfam" id="PF00106">
    <property type="entry name" value="adh_short"/>
    <property type="match status" value="1"/>
</dbReference>
<dbReference type="PRINTS" id="PR00081">
    <property type="entry name" value="GDHRDH"/>
</dbReference>
<proteinExistence type="predicted"/>
<dbReference type="InterPro" id="IPR036291">
    <property type="entry name" value="NAD(P)-bd_dom_sf"/>
</dbReference>
<keyword evidence="2" id="KW-1185">Reference proteome</keyword>
<gene>
    <name evidence="1" type="ORF">NE695_02005</name>
</gene>
<dbReference type="SUPFAM" id="SSF51735">
    <property type="entry name" value="NAD(P)-binding Rossmann-fold domains"/>
    <property type="match status" value="1"/>
</dbReference>
<dbReference type="Gene3D" id="3.40.50.720">
    <property type="entry name" value="NAD(P)-binding Rossmann-like Domain"/>
    <property type="match status" value="1"/>
</dbReference>
<dbReference type="GeneID" id="90533856"/>
<reference evidence="1 2" key="1">
    <citation type="submission" date="2022-06" db="EMBL/GenBank/DDBJ databases">
        <title>Isolation of gut microbiota from human fecal samples.</title>
        <authorList>
            <person name="Pamer E.G."/>
            <person name="Barat B."/>
            <person name="Waligurski E."/>
            <person name="Medina S."/>
            <person name="Paddock L."/>
            <person name="Mostad J."/>
        </authorList>
    </citation>
    <scope>NUCLEOTIDE SEQUENCE [LARGE SCALE GENOMIC DNA]</scope>
    <source>
        <strain evidence="1 2">DFI.9.73</strain>
    </source>
</reference>
<sequence>MKKTVMITGADRGVGFAMCRLFAEAGWQVFAGRFLDYWNELDELKEEFPETLELISLDVSSTDSVQKAVLQVQEKTDCIDMLIHCAGIARADGDDALRKILQVNSVGALRVAESFLPVMRQGMKRLCFVSSEAGSITVAHRKDGYAYCMSKASLNMAVKLMFNELRPQGYTFRLYHPGWVNSYMGGDQKGTSGKYEPEDAARTAFQQFTEDRAWEDALVLTDVENQSWPF</sequence>
<dbReference type="EMBL" id="JANFZH010000003">
    <property type="protein sequence ID" value="MCQ4838685.1"/>
    <property type="molecule type" value="Genomic_DNA"/>
</dbReference>
<dbReference type="PANTHER" id="PTHR45458:SF1">
    <property type="entry name" value="SHORT CHAIN DEHYDROGENASE"/>
    <property type="match status" value="1"/>
</dbReference>
<dbReference type="RefSeq" id="WP_066867285.1">
    <property type="nucleotide sequence ID" value="NZ_CABKVV010000014.1"/>
</dbReference>
<comment type="caution">
    <text evidence="1">The sequence shown here is derived from an EMBL/GenBank/DDBJ whole genome shotgun (WGS) entry which is preliminary data.</text>
</comment>
<protein>
    <submittedName>
        <fullName evidence="1">SDR family NAD(P)-dependent oxidoreductase</fullName>
    </submittedName>
</protein>